<keyword evidence="1" id="KW-0732">Signal</keyword>
<name>A0AAN8M8Q4_9TELE</name>
<evidence type="ECO:0000313" key="3">
    <source>
        <dbReference type="Proteomes" id="UP001356427"/>
    </source>
</evidence>
<protein>
    <submittedName>
        <fullName evidence="2">Uncharacterized protein</fullName>
    </submittedName>
</protein>
<proteinExistence type="predicted"/>
<dbReference type="EMBL" id="JAGTTL010000002">
    <property type="protein sequence ID" value="KAK6326955.1"/>
    <property type="molecule type" value="Genomic_DNA"/>
</dbReference>
<dbReference type="AlphaFoldDB" id="A0AAN8M8Q4"/>
<dbReference type="Proteomes" id="UP001356427">
    <property type="component" value="Unassembled WGS sequence"/>
</dbReference>
<evidence type="ECO:0000313" key="2">
    <source>
        <dbReference type="EMBL" id="KAK6326955.1"/>
    </source>
</evidence>
<gene>
    <name evidence="2" type="ORF">J4Q44_G00026000</name>
</gene>
<evidence type="ECO:0000256" key="1">
    <source>
        <dbReference type="SAM" id="SignalP"/>
    </source>
</evidence>
<keyword evidence="3" id="KW-1185">Reference proteome</keyword>
<feature type="chain" id="PRO_5042963710" evidence="1">
    <location>
        <begin position="21"/>
        <end position="302"/>
    </location>
</feature>
<reference evidence="2 3" key="1">
    <citation type="submission" date="2021-04" db="EMBL/GenBank/DDBJ databases">
        <authorList>
            <person name="De Guttry C."/>
            <person name="Zahm M."/>
            <person name="Klopp C."/>
            <person name="Cabau C."/>
            <person name="Louis A."/>
            <person name="Berthelot C."/>
            <person name="Parey E."/>
            <person name="Roest Crollius H."/>
            <person name="Montfort J."/>
            <person name="Robinson-Rechavi M."/>
            <person name="Bucao C."/>
            <person name="Bouchez O."/>
            <person name="Gislard M."/>
            <person name="Lluch J."/>
            <person name="Milhes M."/>
            <person name="Lampietro C."/>
            <person name="Lopez Roques C."/>
            <person name="Donnadieu C."/>
            <person name="Braasch I."/>
            <person name="Desvignes T."/>
            <person name="Postlethwait J."/>
            <person name="Bobe J."/>
            <person name="Wedekind C."/>
            <person name="Guiguen Y."/>
        </authorList>
    </citation>
    <scope>NUCLEOTIDE SEQUENCE [LARGE SCALE GENOMIC DNA]</scope>
    <source>
        <strain evidence="2">Cs_M1</strain>
        <tissue evidence="2">Blood</tissue>
    </source>
</reference>
<feature type="signal peptide" evidence="1">
    <location>
        <begin position="1"/>
        <end position="20"/>
    </location>
</feature>
<organism evidence="2 3">
    <name type="scientific">Coregonus suidteri</name>
    <dbReference type="NCBI Taxonomy" id="861788"/>
    <lineage>
        <taxon>Eukaryota</taxon>
        <taxon>Metazoa</taxon>
        <taxon>Chordata</taxon>
        <taxon>Craniata</taxon>
        <taxon>Vertebrata</taxon>
        <taxon>Euteleostomi</taxon>
        <taxon>Actinopterygii</taxon>
        <taxon>Neopterygii</taxon>
        <taxon>Teleostei</taxon>
        <taxon>Protacanthopterygii</taxon>
        <taxon>Salmoniformes</taxon>
        <taxon>Salmonidae</taxon>
        <taxon>Coregoninae</taxon>
        <taxon>Coregonus</taxon>
    </lineage>
</organism>
<sequence length="302" mass="33921">MIFILMGCSVFMTSVLKLQAVRPGLNGCCHSYWFLNDNHQLFCQVVTKTKFLEERSASYLMVWAPFGQSGDRKKKFHPPSGHPLGAVIGVADLVIKTNEQWFNRFDEDLALLLHLLWNQHCTFSLIRRFHELSSDPTWPLDDDVPHEGIRAGVAAVVTRAGASGEIHPLFAEFHIQPRSLPEDPPMVRQATDGECACTDTTCPSQAILNTHRLQHPRQVLQRTTRGVGPDEDIILATTWLTISASAPDLQRMLMLAIQHPRIRPHRSHLGAAVAMLMTSQTYATHVETRPKGWKIPTPQDSL</sequence>
<comment type="caution">
    <text evidence="2">The sequence shown here is derived from an EMBL/GenBank/DDBJ whole genome shotgun (WGS) entry which is preliminary data.</text>
</comment>
<accession>A0AAN8M8Q4</accession>